<dbReference type="Pfam" id="PF05773">
    <property type="entry name" value="RWD"/>
    <property type="match status" value="1"/>
</dbReference>
<dbReference type="InterPro" id="IPR036956">
    <property type="entry name" value="Impact_N_sf"/>
</dbReference>
<dbReference type="PANTHER" id="PTHR16301:SF25">
    <property type="entry name" value="PROTEIN IMPACT"/>
    <property type="match status" value="1"/>
</dbReference>
<dbReference type="InterPro" id="IPR006575">
    <property type="entry name" value="RWD_dom"/>
</dbReference>
<dbReference type="CDD" id="cd23822">
    <property type="entry name" value="RWD_ScYIH1-like"/>
    <property type="match status" value="1"/>
</dbReference>
<keyword evidence="10" id="KW-1185">Reference proteome</keyword>
<dbReference type="InterPro" id="IPR020568">
    <property type="entry name" value="Ribosomal_Su5_D2-typ_SF"/>
</dbReference>
<dbReference type="Gene3D" id="3.30.230.30">
    <property type="entry name" value="Impact, N-terminal domain"/>
    <property type="match status" value="1"/>
</dbReference>
<evidence type="ECO:0000256" key="2">
    <source>
        <dbReference type="ARBA" id="ARBA00007665"/>
    </source>
</evidence>
<proteinExistence type="inferred from homology"/>
<dbReference type="PANTHER" id="PTHR16301">
    <property type="entry name" value="IMPACT-RELATED"/>
    <property type="match status" value="1"/>
</dbReference>
<evidence type="ECO:0000259" key="8">
    <source>
        <dbReference type="PROSITE" id="PS50908"/>
    </source>
</evidence>
<evidence type="ECO:0000256" key="5">
    <source>
        <dbReference type="ARBA" id="ARBA00022845"/>
    </source>
</evidence>
<evidence type="ECO:0000256" key="6">
    <source>
        <dbReference type="ARBA" id="ARBA00023016"/>
    </source>
</evidence>
<evidence type="ECO:0000256" key="7">
    <source>
        <dbReference type="SAM" id="MobiDB-lite"/>
    </source>
</evidence>
<dbReference type="GO" id="GO:0140469">
    <property type="term" value="P:GCN2-mediated signaling"/>
    <property type="evidence" value="ECO:0007669"/>
    <property type="project" value="TreeGrafter"/>
</dbReference>
<dbReference type="InterPro" id="IPR016135">
    <property type="entry name" value="UBQ-conjugating_enzyme/RWD"/>
</dbReference>
<sequence length="277" mass="31359">MVLIEVEEEISAIEAIYPGLLTRLSDSRVLVKIPQYEDISIQLSFPPLYPAYEPPHILEISFRNEMTEEYDVKHLKSLFNEVMTSVFYKDTVCVFSFLAELTTIMDSQQKDNVSEISEVDAELTRNIEEINVDAFSGWVASEPIFDRGSTFIAYAAQVTSEDEAFEIIEQLKSDNKIARAHHLMKAWRIKAENGISYQDCDDDGETAAGSRILHLMTIMDTWNVIVAVARWFRGTHIGPDRFKHINSTAREAVLKLTSPAENNSASTSSKRNTKKGK</sequence>
<dbReference type="Gene3D" id="3.10.110.10">
    <property type="entry name" value="Ubiquitin Conjugating Enzyme"/>
    <property type="match status" value="1"/>
</dbReference>
<keyword evidence="5" id="KW-0810">Translation regulation</keyword>
<dbReference type="AlphaFoldDB" id="A0A0X8HWB9"/>
<evidence type="ECO:0000313" key="9">
    <source>
        <dbReference type="EMBL" id="AMD22701.1"/>
    </source>
</evidence>
<gene>
    <name evidence="9" type="ORF">AW171_hschr84753</name>
</gene>
<dbReference type="STRING" id="45286.A0A0X8HWB9"/>
<dbReference type="GeneID" id="28726063"/>
<evidence type="ECO:0000256" key="1">
    <source>
        <dbReference type="ARBA" id="ARBA00004496"/>
    </source>
</evidence>
<protein>
    <submittedName>
        <fullName evidence="9">HHL069Wp</fullName>
    </submittedName>
</protein>
<name>A0A0X8HWB9_9SACH</name>
<organism evidence="9 10">
    <name type="scientific">Eremothecium sinecaudum</name>
    <dbReference type="NCBI Taxonomy" id="45286"/>
    <lineage>
        <taxon>Eukaryota</taxon>
        <taxon>Fungi</taxon>
        <taxon>Dikarya</taxon>
        <taxon>Ascomycota</taxon>
        <taxon>Saccharomycotina</taxon>
        <taxon>Saccharomycetes</taxon>
        <taxon>Saccharomycetales</taxon>
        <taxon>Saccharomycetaceae</taxon>
        <taxon>Eremothecium</taxon>
    </lineage>
</organism>
<dbReference type="Pfam" id="PF01205">
    <property type="entry name" value="Impact_N"/>
    <property type="match status" value="1"/>
</dbReference>
<dbReference type="SUPFAM" id="SSF54211">
    <property type="entry name" value="Ribosomal protein S5 domain 2-like"/>
    <property type="match status" value="1"/>
</dbReference>
<dbReference type="PROSITE" id="PS50908">
    <property type="entry name" value="RWD"/>
    <property type="match status" value="1"/>
</dbReference>
<reference evidence="9 10" key="1">
    <citation type="submission" date="2016-01" db="EMBL/GenBank/DDBJ databases">
        <title>Genome sequence of the yeast Holleya sinecauda.</title>
        <authorList>
            <person name="Dietrich F.S."/>
        </authorList>
    </citation>
    <scope>NUCLEOTIDE SEQUENCE [LARGE SCALE GENOMIC DNA]</scope>
    <source>
        <strain evidence="9 10">ATCC 58844</strain>
    </source>
</reference>
<comment type="subcellular location">
    <subcellularLocation>
        <location evidence="1">Cytoplasm</location>
    </subcellularLocation>
</comment>
<feature type="region of interest" description="Disordered" evidence="7">
    <location>
        <begin position="258"/>
        <end position="277"/>
    </location>
</feature>
<dbReference type="GO" id="GO:0006446">
    <property type="term" value="P:regulation of translational initiation"/>
    <property type="evidence" value="ECO:0007669"/>
    <property type="project" value="TreeGrafter"/>
</dbReference>
<dbReference type="InterPro" id="IPR001498">
    <property type="entry name" value="Impact_N"/>
</dbReference>
<dbReference type="SMART" id="SM00591">
    <property type="entry name" value="RWD"/>
    <property type="match status" value="1"/>
</dbReference>
<accession>A0A0X8HWB9</accession>
<dbReference type="InterPro" id="IPR023582">
    <property type="entry name" value="Impact"/>
</dbReference>
<comment type="similarity">
    <text evidence="2">Belongs to the IMPACT family.</text>
</comment>
<keyword evidence="3" id="KW-0963">Cytoplasm</keyword>
<dbReference type="GO" id="GO:0005737">
    <property type="term" value="C:cytoplasm"/>
    <property type="evidence" value="ECO:0007669"/>
    <property type="project" value="UniProtKB-SubCell"/>
</dbReference>
<evidence type="ECO:0000313" key="10">
    <source>
        <dbReference type="Proteomes" id="UP000243052"/>
    </source>
</evidence>
<keyword evidence="6" id="KW-0346">Stress response</keyword>
<dbReference type="Proteomes" id="UP000243052">
    <property type="component" value="Chromosome viii"/>
</dbReference>
<dbReference type="OrthoDB" id="69641at2759"/>
<keyword evidence="4" id="KW-0678">Repressor</keyword>
<evidence type="ECO:0000256" key="3">
    <source>
        <dbReference type="ARBA" id="ARBA00022490"/>
    </source>
</evidence>
<dbReference type="SUPFAM" id="SSF54495">
    <property type="entry name" value="UBC-like"/>
    <property type="match status" value="1"/>
</dbReference>
<feature type="compositionally biased region" description="Polar residues" evidence="7">
    <location>
        <begin position="259"/>
        <end position="270"/>
    </location>
</feature>
<dbReference type="EMBL" id="CP014248">
    <property type="protein sequence ID" value="AMD22701.1"/>
    <property type="molecule type" value="Genomic_DNA"/>
</dbReference>
<evidence type="ECO:0000256" key="4">
    <source>
        <dbReference type="ARBA" id="ARBA00022491"/>
    </source>
</evidence>
<feature type="domain" description="RWD" evidence="8">
    <location>
        <begin position="8"/>
        <end position="108"/>
    </location>
</feature>
<dbReference type="RefSeq" id="XP_017989697.1">
    <property type="nucleotide sequence ID" value="XM_018134031.1"/>
</dbReference>